<feature type="compositionally biased region" description="Low complexity" evidence="1">
    <location>
        <begin position="118"/>
        <end position="130"/>
    </location>
</feature>
<proteinExistence type="predicted"/>
<organism evidence="2 3">
    <name type="scientific">Cardiocondyla obscurior</name>
    <dbReference type="NCBI Taxonomy" id="286306"/>
    <lineage>
        <taxon>Eukaryota</taxon>
        <taxon>Metazoa</taxon>
        <taxon>Ecdysozoa</taxon>
        <taxon>Arthropoda</taxon>
        <taxon>Hexapoda</taxon>
        <taxon>Insecta</taxon>
        <taxon>Pterygota</taxon>
        <taxon>Neoptera</taxon>
        <taxon>Endopterygota</taxon>
        <taxon>Hymenoptera</taxon>
        <taxon>Apocrita</taxon>
        <taxon>Aculeata</taxon>
        <taxon>Formicoidea</taxon>
        <taxon>Formicidae</taxon>
        <taxon>Myrmicinae</taxon>
        <taxon>Cardiocondyla</taxon>
    </lineage>
</organism>
<comment type="caution">
    <text evidence="2">The sequence shown here is derived from an EMBL/GenBank/DDBJ whole genome shotgun (WGS) entry which is preliminary data.</text>
</comment>
<sequence>MRKREGESSQKKKKKIAWKRDSGAEPREKDEATGELRERERERERKGEKRRRLTRAYTCARVGARVCMYVYARMRMLRSPARPYVHPSDGEVRANLDVGRRFCFIREFSSSFVQTRASPSSRPRFLSFSLSKKKKKKNGERK</sequence>
<feature type="compositionally biased region" description="Basic residues" evidence="1">
    <location>
        <begin position="131"/>
        <end position="142"/>
    </location>
</feature>
<gene>
    <name evidence="2" type="ORF">PUN28_016216</name>
</gene>
<feature type="region of interest" description="Disordered" evidence="1">
    <location>
        <begin position="118"/>
        <end position="142"/>
    </location>
</feature>
<dbReference type="EMBL" id="JADYXP020000018">
    <property type="protein sequence ID" value="KAL0106338.1"/>
    <property type="molecule type" value="Genomic_DNA"/>
</dbReference>
<evidence type="ECO:0000313" key="2">
    <source>
        <dbReference type="EMBL" id="KAL0106338.1"/>
    </source>
</evidence>
<dbReference type="Proteomes" id="UP001430953">
    <property type="component" value="Unassembled WGS sequence"/>
</dbReference>
<feature type="compositionally biased region" description="Basic and acidic residues" evidence="1">
    <location>
        <begin position="1"/>
        <end position="10"/>
    </location>
</feature>
<protein>
    <submittedName>
        <fullName evidence="2">Uncharacterized protein</fullName>
    </submittedName>
</protein>
<feature type="compositionally biased region" description="Basic and acidic residues" evidence="1">
    <location>
        <begin position="18"/>
        <end position="47"/>
    </location>
</feature>
<evidence type="ECO:0000313" key="3">
    <source>
        <dbReference type="Proteomes" id="UP001430953"/>
    </source>
</evidence>
<dbReference type="AlphaFoldDB" id="A0AAW2ESL7"/>
<name>A0AAW2ESL7_9HYME</name>
<reference evidence="2 3" key="1">
    <citation type="submission" date="2023-03" db="EMBL/GenBank/DDBJ databases">
        <title>High recombination rates correlate with genetic variation in Cardiocondyla obscurior ants.</title>
        <authorList>
            <person name="Errbii M."/>
        </authorList>
    </citation>
    <scope>NUCLEOTIDE SEQUENCE [LARGE SCALE GENOMIC DNA]</scope>
    <source>
        <strain evidence="2">Alpha-2009</strain>
        <tissue evidence="2">Whole body</tissue>
    </source>
</reference>
<accession>A0AAW2ESL7</accession>
<feature type="region of interest" description="Disordered" evidence="1">
    <location>
        <begin position="1"/>
        <end position="53"/>
    </location>
</feature>
<keyword evidence="3" id="KW-1185">Reference proteome</keyword>
<evidence type="ECO:0000256" key="1">
    <source>
        <dbReference type="SAM" id="MobiDB-lite"/>
    </source>
</evidence>